<evidence type="ECO:0000313" key="2">
    <source>
        <dbReference type="Proteomes" id="UP001151529"/>
    </source>
</evidence>
<dbReference type="EMBL" id="JAPFFL010000004">
    <property type="protein sequence ID" value="KAJ6730077.1"/>
    <property type="molecule type" value="Genomic_DNA"/>
</dbReference>
<reference evidence="1" key="2">
    <citation type="journal article" date="2023" name="Int. J. Mol. Sci.">
        <title>De Novo Assembly and Annotation of 11 Diverse Shrub Willow (Salix) Genomes Reveals Novel Gene Organization in Sex-Linked Regions.</title>
        <authorList>
            <person name="Hyden B."/>
            <person name="Feng K."/>
            <person name="Yates T.B."/>
            <person name="Jawdy S."/>
            <person name="Cereghino C."/>
            <person name="Smart L.B."/>
            <person name="Muchero W."/>
        </authorList>
    </citation>
    <scope>NUCLEOTIDE SEQUENCE [LARGE SCALE GENOMIC DNA]</scope>
    <source>
        <tissue evidence="1">Shoot tip</tissue>
    </source>
</reference>
<organism evidence="1 2">
    <name type="scientific">Salix viminalis</name>
    <name type="common">Common osier</name>
    <name type="synonym">Basket willow</name>
    <dbReference type="NCBI Taxonomy" id="40686"/>
    <lineage>
        <taxon>Eukaryota</taxon>
        <taxon>Viridiplantae</taxon>
        <taxon>Streptophyta</taxon>
        <taxon>Embryophyta</taxon>
        <taxon>Tracheophyta</taxon>
        <taxon>Spermatophyta</taxon>
        <taxon>Magnoliopsida</taxon>
        <taxon>eudicotyledons</taxon>
        <taxon>Gunneridae</taxon>
        <taxon>Pentapetalae</taxon>
        <taxon>rosids</taxon>
        <taxon>fabids</taxon>
        <taxon>Malpighiales</taxon>
        <taxon>Salicaceae</taxon>
        <taxon>Saliceae</taxon>
        <taxon>Salix</taxon>
    </lineage>
</organism>
<reference evidence="1" key="1">
    <citation type="submission" date="2022-11" db="EMBL/GenBank/DDBJ databases">
        <authorList>
            <person name="Hyden B.L."/>
            <person name="Feng K."/>
            <person name="Yates T."/>
            <person name="Jawdy S."/>
            <person name="Smart L.B."/>
            <person name="Muchero W."/>
        </authorList>
    </citation>
    <scope>NUCLEOTIDE SEQUENCE</scope>
    <source>
        <tissue evidence="1">Shoot tip</tissue>
    </source>
</reference>
<name>A0A9Q0ZD82_SALVM</name>
<proteinExistence type="predicted"/>
<protein>
    <submittedName>
        <fullName evidence="1">Uncharacterized protein</fullName>
    </submittedName>
</protein>
<keyword evidence="2" id="KW-1185">Reference proteome</keyword>
<accession>A0A9Q0ZD82</accession>
<sequence>MDIKITHNYDFCIYENDLPIITELPQPKLAIIAGVFFSPWVSDSFNGSDDLPPAAARALCLGSEMELSRRGIRSRLIPVWRRLWVRAVAPQT</sequence>
<comment type="caution">
    <text evidence="1">The sequence shown here is derived from an EMBL/GenBank/DDBJ whole genome shotgun (WGS) entry which is preliminary data.</text>
</comment>
<gene>
    <name evidence="1" type="ORF">OIU85_020924</name>
</gene>
<dbReference type="Proteomes" id="UP001151529">
    <property type="component" value="Chromosome 2"/>
</dbReference>
<evidence type="ECO:0000313" key="1">
    <source>
        <dbReference type="EMBL" id="KAJ6730077.1"/>
    </source>
</evidence>
<dbReference type="AlphaFoldDB" id="A0A9Q0ZD82"/>